<dbReference type="Proteomes" id="UP000560131">
    <property type="component" value="Unassembled WGS sequence"/>
</dbReference>
<comment type="caution">
    <text evidence="1">The sequence shown here is derived from an EMBL/GenBank/DDBJ whole genome shotgun (WGS) entry which is preliminary data.</text>
</comment>
<name>A0ABR6N2V9_9SPHN</name>
<proteinExistence type="predicted"/>
<evidence type="ECO:0000313" key="1">
    <source>
        <dbReference type="EMBL" id="MBB5725129.1"/>
    </source>
</evidence>
<keyword evidence="2" id="KW-1185">Reference proteome</keyword>
<evidence type="ECO:0000313" key="2">
    <source>
        <dbReference type="Proteomes" id="UP000560131"/>
    </source>
</evidence>
<accession>A0ABR6N2V9</accession>
<gene>
    <name evidence="1" type="ORF">FHS97_001037</name>
</gene>
<reference evidence="1 2" key="1">
    <citation type="submission" date="2020-08" db="EMBL/GenBank/DDBJ databases">
        <title>Genomic Encyclopedia of Type Strains, Phase IV (KMG-IV): sequencing the most valuable type-strain genomes for metagenomic binning, comparative biology and taxonomic classification.</title>
        <authorList>
            <person name="Goeker M."/>
        </authorList>
    </citation>
    <scope>NUCLEOTIDE SEQUENCE [LARGE SCALE GENOMIC DNA]</scope>
    <source>
        <strain evidence="1 2">DSM 101535</strain>
    </source>
</reference>
<sequence length="37" mass="3937">MTAIEQGRAAHQAASTLELASTEERICIDVDLLGPLL</sequence>
<organism evidence="1 2">
    <name type="scientific">Sphingomonas endophytica</name>
    <dbReference type="NCBI Taxonomy" id="869719"/>
    <lineage>
        <taxon>Bacteria</taxon>
        <taxon>Pseudomonadati</taxon>
        <taxon>Pseudomonadota</taxon>
        <taxon>Alphaproteobacteria</taxon>
        <taxon>Sphingomonadales</taxon>
        <taxon>Sphingomonadaceae</taxon>
        <taxon>Sphingomonas</taxon>
    </lineage>
</organism>
<dbReference type="EMBL" id="JACIJN010000002">
    <property type="protein sequence ID" value="MBB5725129.1"/>
    <property type="molecule type" value="Genomic_DNA"/>
</dbReference>
<protein>
    <submittedName>
        <fullName evidence="1">Uncharacterized protein</fullName>
    </submittedName>
</protein>